<accession>A0A0V0SG63</accession>
<protein>
    <submittedName>
        <fullName evidence="1">Uncharacterized protein</fullName>
    </submittedName>
</protein>
<gene>
    <name evidence="1" type="ORF">T07_14526</name>
</gene>
<sequence length="128" mass="14879">MTNYSMNRDRMMIVQIEMFICKNNYSKFLKLKNGKWKLKHLFINGSALVNISRRDETVTAAEDESNADKCKRTFCCIKGKITRLAVHHLGYAIGILRQKATKLHGNAFVDCLLSWKFSYTYRCDPNFS</sequence>
<dbReference type="OrthoDB" id="10511551at2759"/>
<dbReference type="Proteomes" id="UP000054630">
    <property type="component" value="Unassembled WGS sequence"/>
</dbReference>
<dbReference type="EMBL" id="JYDL01000010">
    <property type="protein sequence ID" value="KRX25840.1"/>
    <property type="molecule type" value="Genomic_DNA"/>
</dbReference>
<dbReference type="AlphaFoldDB" id="A0A0V0SG63"/>
<keyword evidence="2" id="KW-1185">Reference proteome</keyword>
<evidence type="ECO:0000313" key="1">
    <source>
        <dbReference type="EMBL" id="KRX25840.1"/>
    </source>
</evidence>
<proteinExistence type="predicted"/>
<evidence type="ECO:0000313" key="2">
    <source>
        <dbReference type="Proteomes" id="UP000054630"/>
    </source>
</evidence>
<comment type="caution">
    <text evidence="1">The sequence shown here is derived from an EMBL/GenBank/DDBJ whole genome shotgun (WGS) entry which is preliminary data.</text>
</comment>
<reference evidence="1 2" key="1">
    <citation type="submission" date="2015-01" db="EMBL/GenBank/DDBJ databases">
        <title>Evolution of Trichinella species and genotypes.</title>
        <authorList>
            <person name="Korhonen P.K."/>
            <person name="Edoardo P."/>
            <person name="Giuseppe L.R."/>
            <person name="Gasser R.B."/>
        </authorList>
    </citation>
    <scope>NUCLEOTIDE SEQUENCE [LARGE SCALE GENOMIC DNA]</scope>
    <source>
        <strain evidence="1">ISS37</strain>
    </source>
</reference>
<organism evidence="1 2">
    <name type="scientific">Trichinella nelsoni</name>
    <dbReference type="NCBI Taxonomy" id="6336"/>
    <lineage>
        <taxon>Eukaryota</taxon>
        <taxon>Metazoa</taxon>
        <taxon>Ecdysozoa</taxon>
        <taxon>Nematoda</taxon>
        <taxon>Enoplea</taxon>
        <taxon>Dorylaimia</taxon>
        <taxon>Trichinellida</taxon>
        <taxon>Trichinellidae</taxon>
        <taxon>Trichinella</taxon>
    </lineage>
</organism>
<name>A0A0V0SG63_9BILA</name>